<accession>A0A4R8DXN6</accession>
<comment type="caution">
    <text evidence="1">The sequence shown here is derived from an EMBL/GenBank/DDBJ whole genome shotgun (WGS) entry which is preliminary data.</text>
</comment>
<keyword evidence="2" id="KW-1185">Reference proteome</keyword>
<sequence length="99" mass="11718">MNNSIQTAASEPPKKDRRYKFVASLWRTGEMKTFYDIFDIVPRSTVAADLGINYERFTRKVFEPEGFSFREIYRLSFLLDIPFDDRSRLVAVTIQKNRE</sequence>
<name>A0A4R8DXN6_9BACT</name>
<dbReference type="RefSeq" id="WP_133994819.1">
    <property type="nucleotide sequence ID" value="NZ_SODV01000001.1"/>
</dbReference>
<dbReference type="Proteomes" id="UP000294498">
    <property type="component" value="Unassembled WGS sequence"/>
</dbReference>
<gene>
    <name evidence="1" type="ORF">EDB95_3248</name>
</gene>
<protein>
    <submittedName>
        <fullName evidence="1">Uncharacterized protein</fullName>
    </submittedName>
</protein>
<evidence type="ECO:0000313" key="2">
    <source>
        <dbReference type="Proteomes" id="UP000294498"/>
    </source>
</evidence>
<dbReference type="AlphaFoldDB" id="A0A4R8DXN6"/>
<reference evidence="1 2" key="1">
    <citation type="submission" date="2019-03" db="EMBL/GenBank/DDBJ databases">
        <title>Genomic Encyclopedia of Type Strains, Phase IV (KMG-IV): sequencing the most valuable type-strain genomes for metagenomic binning, comparative biology and taxonomic classification.</title>
        <authorList>
            <person name="Goeker M."/>
        </authorList>
    </citation>
    <scope>NUCLEOTIDE SEQUENCE [LARGE SCALE GENOMIC DNA]</scope>
    <source>
        <strain evidence="1 2">DSM 100059</strain>
    </source>
</reference>
<dbReference type="OrthoDB" id="676945at2"/>
<proteinExistence type="predicted"/>
<organism evidence="1 2">
    <name type="scientific">Dinghuibacter silviterrae</name>
    <dbReference type="NCBI Taxonomy" id="1539049"/>
    <lineage>
        <taxon>Bacteria</taxon>
        <taxon>Pseudomonadati</taxon>
        <taxon>Bacteroidota</taxon>
        <taxon>Chitinophagia</taxon>
        <taxon>Chitinophagales</taxon>
        <taxon>Chitinophagaceae</taxon>
        <taxon>Dinghuibacter</taxon>
    </lineage>
</organism>
<dbReference type="EMBL" id="SODV01000001">
    <property type="protein sequence ID" value="TDX02197.1"/>
    <property type="molecule type" value="Genomic_DNA"/>
</dbReference>
<evidence type="ECO:0000313" key="1">
    <source>
        <dbReference type="EMBL" id="TDX02197.1"/>
    </source>
</evidence>